<dbReference type="Gene3D" id="3.90.1700.10">
    <property type="entry name" value="v583 domain like"/>
    <property type="match status" value="1"/>
</dbReference>
<organism evidence="1 2">
    <name type="scientific">Pseudonocardia acidicola</name>
    <dbReference type="NCBI Taxonomy" id="2724939"/>
    <lineage>
        <taxon>Bacteria</taxon>
        <taxon>Bacillati</taxon>
        <taxon>Actinomycetota</taxon>
        <taxon>Actinomycetes</taxon>
        <taxon>Pseudonocardiales</taxon>
        <taxon>Pseudonocardiaceae</taxon>
        <taxon>Pseudonocardia</taxon>
    </lineage>
</organism>
<accession>A0ABX1S9Q1</accession>
<dbReference type="Proteomes" id="UP000820669">
    <property type="component" value="Unassembled WGS sequence"/>
</dbReference>
<dbReference type="RefSeq" id="WP_169381282.1">
    <property type="nucleotide sequence ID" value="NZ_JAAXLA010000016.1"/>
</dbReference>
<dbReference type="Pfam" id="PF06545">
    <property type="entry name" value="AllG"/>
    <property type="match status" value="1"/>
</dbReference>
<dbReference type="Gene3D" id="3.90.1710.10">
    <property type="entry name" value="Enterococcus faecalis V583 domain"/>
    <property type="match status" value="1"/>
</dbReference>
<sequence length="475" mass="49862">MTTPNGVVESVVNVGTDLLADAVAEQAVPVTRVDWRPPMEHTEADLAIVAADPLRRSANERALDAMLKVTATLVDVVPASEALDLQPGQFLHAGPPITWDRASGPLRGALMGGAALEGLVDDPEKAAALFEAGTSVSLEPCHHRSAVGPMAGVVTPSMWMFVLEDPATGRRTYCSLNEGLGKVLRYGAYAPDVLHRLRWLGNVLGPLLQTAVRRVRDESGPVDVTGILTQMLQMGDEAHNRNRAGTLMLLRDLSPAMVTAGIDAGFSRSDVAESLRFIGGNDHFFLNLAMPACKLALDAARGVEGSTMVVAMARNGTDFGIQVAGTGDEWFTGPAQLADGLFLGEYGPDDANPDIGDSAITETAGIGGFAMATAPAIVRFVGGSVPDALATTRRMHEITLGENPRWSVPVLEFQGVPSGIDVTKVCRTGILPQINTGMAGRIAGVGQVGAGLVTPPAEIFPEALARLAQLTRSRA</sequence>
<keyword evidence="2" id="KW-1185">Reference proteome</keyword>
<evidence type="ECO:0000313" key="2">
    <source>
        <dbReference type="Proteomes" id="UP000820669"/>
    </source>
</evidence>
<reference evidence="1 2" key="1">
    <citation type="submission" date="2020-04" db="EMBL/GenBank/DDBJ databases">
        <authorList>
            <person name="Klaysubun C."/>
            <person name="Duangmal K."/>
            <person name="Lipun K."/>
        </authorList>
    </citation>
    <scope>NUCLEOTIDE SEQUENCE [LARGE SCALE GENOMIC DNA]</scope>
    <source>
        <strain evidence="1 2">K10HN5</strain>
    </source>
</reference>
<protein>
    <submittedName>
        <fullName evidence="1">DUF1116 domain-containing protein</fullName>
    </submittedName>
</protein>
<proteinExistence type="predicted"/>
<comment type="caution">
    <text evidence="1">The sequence shown here is derived from an EMBL/GenBank/DDBJ whole genome shotgun (WGS) entry which is preliminary data.</text>
</comment>
<dbReference type="Gene3D" id="1.10.10.660">
    <property type="entry name" value="conserved protein of unknown function from Enterococcus faecalis V583"/>
    <property type="match status" value="1"/>
</dbReference>
<dbReference type="InterPro" id="IPR009499">
    <property type="entry name" value="AllG-like"/>
</dbReference>
<name>A0ABX1S9Q1_9PSEU</name>
<dbReference type="InterPro" id="IPR024033">
    <property type="entry name" value="OXTCase_su_AllG_h-dom"/>
</dbReference>
<dbReference type="EMBL" id="JAAXLA010000016">
    <property type="protein sequence ID" value="NMH97830.1"/>
    <property type="molecule type" value="Genomic_DNA"/>
</dbReference>
<gene>
    <name evidence="1" type="ORF">HF526_10980</name>
</gene>
<evidence type="ECO:0000313" key="1">
    <source>
        <dbReference type="EMBL" id="NMH97830.1"/>
    </source>
</evidence>